<sequence>MASLQRRRSVEPGTAFQVGCAKAHAPVAAPPSPSNASASVDSPASPAQLHFDPFSSLKSDYVVPPMSSVSVDPPIPAETDSRSAQDQHPMRANLPLLSQPLLSTEAFHLQPDRRPSGPYPHPPAPGHATVAPIPLLLSTSPSPNNHLNPNQPVAPHARRPHSRPHHCQDEARCSTIITTTTTTTVATNTGGPTLLTLPPEIRRLIYQHIPDLINQQPLIYCLSLFRNRRQHSLGSICRLMRAEALEMYYSSNTWLIKLEYRDFYDSFKSWVGSLDAASANSLRQLRVSVRSTSFARGLRWHVAPGGTAAAAAVGVLPDMLPMSSPQHQGYHQYLLPHERASAAGASYGYATFGVDLSERWADGRVEVLACDGCPLAGREAKMVLEGIVKGLWEKRRRGEMRGVDLKEAMDRFLDYNGWWP</sequence>
<reference evidence="2 3" key="1">
    <citation type="submission" date="2024-04" db="EMBL/GenBank/DDBJ databases">
        <title>Phyllosticta paracitricarpa is synonymous to the EU quarantine fungus P. citricarpa based on phylogenomic analyses.</title>
        <authorList>
            <consortium name="Lawrence Berkeley National Laboratory"/>
            <person name="Van Ingen-Buijs V.A."/>
            <person name="Van Westerhoven A.C."/>
            <person name="Haridas S."/>
            <person name="Skiadas P."/>
            <person name="Martin F."/>
            <person name="Groenewald J.Z."/>
            <person name="Crous P.W."/>
            <person name="Seidl M.F."/>
        </authorList>
    </citation>
    <scope>NUCLEOTIDE SEQUENCE [LARGE SCALE GENOMIC DNA]</scope>
    <source>
        <strain evidence="2 3">CBS 123371</strain>
    </source>
</reference>
<evidence type="ECO:0008006" key="4">
    <source>
        <dbReference type="Google" id="ProtNLM"/>
    </source>
</evidence>
<feature type="compositionally biased region" description="Low complexity" evidence="1">
    <location>
        <begin position="142"/>
        <end position="155"/>
    </location>
</feature>
<evidence type="ECO:0000313" key="3">
    <source>
        <dbReference type="Proteomes" id="UP001363622"/>
    </source>
</evidence>
<evidence type="ECO:0000256" key="1">
    <source>
        <dbReference type="SAM" id="MobiDB-lite"/>
    </source>
</evidence>
<feature type="compositionally biased region" description="Low complexity" evidence="1">
    <location>
        <begin position="34"/>
        <end position="47"/>
    </location>
</feature>
<comment type="caution">
    <text evidence="2">The sequence shown here is derived from an EMBL/GenBank/DDBJ whole genome shotgun (WGS) entry which is preliminary data.</text>
</comment>
<keyword evidence="3" id="KW-1185">Reference proteome</keyword>
<protein>
    <recommendedName>
        <fullName evidence="4">F-box domain-containing protein</fullName>
    </recommendedName>
</protein>
<gene>
    <name evidence="2" type="ORF">IWZ03DRAFT_418156</name>
</gene>
<feature type="region of interest" description="Disordered" evidence="1">
    <location>
        <begin position="142"/>
        <end position="168"/>
    </location>
</feature>
<evidence type="ECO:0000313" key="2">
    <source>
        <dbReference type="EMBL" id="KAK7510807.1"/>
    </source>
</evidence>
<feature type="compositionally biased region" description="Low complexity" evidence="1">
    <location>
        <begin position="59"/>
        <end position="72"/>
    </location>
</feature>
<dbReference type="EMBL" id="JBBPHU010000013">
    <property type="protein sequence ID" value="KAK7510807.1"/>
    <property type="molecule type" value="Genomic_DNA"/>
</dbReference>
<feature type="compositionally biased region" description="Basic residues" evidence="1">
    <location>
        <begin position="156"/>
        <end position="165"/>
    </location>
</feature>
<organism evidence="2 3">
    <name type="scientific">Phyllosticta citriasiana</name>
    <dbReference type="NCBI Taxonomy" id="595635"/>
    <lineage>
        <taxon>Eukaryota</taxon>
        <taxon>Fungi</taxon>
        <taxon>Dikarya</taxon>
        <taxon>Ascomycota</taxon>
        <taxon>Pezizomycotina</taxon>
        <taxon>Dothideomycetes</taxon>
        <taxon>Dothideomycetes incertae sedis</taxon>
        <taxon>Botryosphaeriales</taxon>
        <taxon>Phyllostictaceae</taxon>
        <taxon>Phyllosticta</taxon>
    </lineage>
</organism>
<accession>A0ABR1KCP3</accession>
<name>A0ABR1KCP3_9PEZI</name>
<proteinExistence type="predicted"/>
<dbReference type="Proteomes" id="UP001363622">
    <property type="component" value="Unassembled WGS sequence"/>
</dbReference>
<feature type="region of interest" description="Disordered" evidence="1">
    <location>
        <begin position="22"/>
        <end position="86"/>
    </location>
</feature>